<evidence type="ECO:0000313" key="3">
    <source>
        <dbReference type="Proteomes" id="UP000829517"/>
    </source>
</evidence>
<dbReference type="RefSeq" id="WP_236960706.1">
    <property type="nucleotide sequence ID" value="NZ_JAETXX010000016.1"/>
</dbReference>
<name>A0ABS9J7F1_9FLAO</name>
<dbReference type="Pfam" id="PF04738">
    <property type="entry name" value="Lant_dehydr_N"/>
    <property type="match status" value="1"/>
</dbReference>
<comment type="caution">
    <text evidence="2">The sequence shown here is derived from an EMBL/GenBank/DDBJ whole genome shotgun (WGS) entry which is preliminary data.</text>
</comment>
<dbReference type="Proteomes" id="UP000829517">
    <property type="component" value="Unassembled WGS sequence"/>
</dbReference>
<protein>
    <submittedName>
        <fullName evidence="2">Lantibiotic dehydratase family protein</fullName>
    </submittedName>
</protein>
<reference evidence="2 3" key="1">
    <citation type="submission" date="2021-01" db="EMBL/GenBank/DDBJ databases">
        <title>Genome sequencing of Joostella atrarenae M1-2 (= KCTC 23194).</title>
        <authorList>
            <person name="Zakaria M.R."/>
            <person name="Lam M.Q."/>
            <person name="Chong C.S."/>
        </authorList>
    </citation>
    <scope>NUCLEOTIDE SEQUENCE [LARGE SCALE GENOMIC DNA]</scope>
    <source>
        <strain evidence="2 3">M1-2</strain>
    </source>
</reference>
<sequence length="747" mass="86225">MENPYHYFDNFVLRTPILNLDFYMKLTSGKTVSDQELKIVFSDPIIQESIFLASPALYKEINKWTAGKLDKKKELRLKNSFLKYITRMSTKCVPFGLFAGCSLGKIDEKTDIEMNSDTFKWRNTRLDMNYLVALAKDLARNENIKKQVLFFPNSSIYQSGNKIRYVEYYIIDGFRRHCIVEVDNSKYLQMILNISKNGATIKDISQNLINNDISKEEALFFINELIEAQLLVSELEPSVSGTEFMNQIKNVLKKLEGTEKEIVFLERIENKLNVLDNNFGNKISTYINLSNFLKEYPTTFKLKYLFQTDMGIQPKKNLLSRNVVTSIKRGMAVLNKLTVEYENSRLNDFKIQFLERYEGREMSLSKVLDVETGIGYGEDSDNGVINPLIDDIILPDQSELIKTSSSRQSPIYELLEKYLISCDQNNESIIQLRDFDLKDFPSNWKDLPDSFSTMVEIIKEGEIEKIKLTGMGGSSAANMLARFCQNDKGLNQFAEKIIDIEKRINEDKVLAEVVHLPEARVGNILMRPSFRDYEIPYLAKSNLEPIKQITIDDLYVSIKNDKIVLRASKLNKEVIPHITNAHNYSDSPLPIYRFLGDIQYQNGRPGVYFDYGILSHNRSFLPRVEYDNIILHLAKWKVNKIDIQKIISSSTKDDITIKKMDNWRNKIKLPQLVLLNNGENDLLINFSNLSSVKMLLDAVKHQSNFLLSEFLFSSKSILGSTSISHTHQIHISFYNKSKLKSIKKYDN</sequence>
<feature type="domain" description="Lantibiotic dehydratase N-terminal" evidence="1">
    <location>
        <begin position="43"/>
        <end position="694"/>
    </location>
</feature>
<evidence type="ECO:0000259" key="1">
    <source>
        <dbReference type="Pfam" id="PF04738"/>
    </source>
</evidence>
<dbReference type="InterPro" id="IPR006827">
    <property type="entry name" value="Lant_deHydtase_N"/>
</dbReference>
<accession>A0ABS9J7F1</accession>
<evidence type="ECO:0000313" key="2">
    <source>
        <dbReference type="EMBL" id="MCF8716358.1"/>
    </source>
</evidence>
<organism evidence="2 3">
    <name type="scientific">Joostella atrarenae</name>
    <dbReference type="NCBI Taxonomy" id="679257"/>
    <lineage>
        <taxon>Bacteria</taxon>
        <taxon>Pseudomonadati</taxon>
        <taxon>Bacteroidota</taxon>
        <taxon>Flavobacteriia</taxon>
        <taxon>Flavobacteriales</taxon>
        <taxon>Flavobacteriaceae</taxon>
        <taxon>Joostella</taxon>
    </lineage>
</organism>
<gene>
    <name evidence="2" type="ORF">JM658_16125</name>
</gene>
<proteinExistence type="predicted"/>
<dbReference type="EMBL" id="JAETXX010000016">
    <property type="protein sequence ID" value="MCF8716358.1"/>
    <property type="molecule type" value="Genomic_DNA"/>
</dbReference>
<keyword evidence="3" id="KW-1185">Reference proteome</keyword>